<dbReference type="EMBL" id="VZDO01000003">
    <property type="protein sequence ID" value="KAB0681336.1"/>
    <property type="molecule type" value="Genomic_DNA"/>
</dbReference>
<proteinExistence type="predicted"/>
<gene>
    <name evidence="1" type="ORF">F6X38_05475</name>
</gene>
<protein>
    <submittedName>
        <fullName evidence="1">Uncharacterized protein</fullName>
    </submittedName>
</protein>
<name>A0A7V7TXS9_9HYPH</name>
<accession>A0A7V7TXS9</accession>
<evidence type="ECO:0000313" key="2">
    <source>
        <dbReference type="Proteomes" id="UP000432089"/>
    </source>
</evidence>
<reference evidence="1 2" key="1">
    <citation type="submission" date="2019-09" db="EMBL/GenBank/DDBJ databases">
        <title>YIM 132180 draft genome.</title>
        <authorList>
            <person name="Zhang K."/>
        </authorList>
    </citation>
    <scope>NUCLEOTIDE SEQUENCE [LARGE SCALE GENOMIC DNA]</scope>
    <source>
        <strain evidence="1 2">YIM 132180</strain>
    </source>
</reference>
<dbReference type="RefSeq" id="WP_150968585.1">
    <property type="nucleotide sequence ID" value="NZ_VZDO01000003.1"/>
</dbReference>
<organism evidence="1 2">
    <name type="scientific">Plantimonas leprariae</name>
    <dbReference type="NCBI Taxonomy" id="2615207"/>
    <lineage>
        <taxon>Bacteria</taxon>
        <taxon>Pseudomonadati</taxon>
        <taxon>Pseudomonadota</taxon>
        <taxon>Alphaproteobacteria</taxon>
        <taxon>Hyphomicrobiales</taxon>
        <taxon>Aurantimonadaceae</taxon>
        <taxon>Plantimonas</taxon>
    </lineage>
</organism>
<keyword evidence="2" id="KW-1185">Reference proteome</keyword>
<dbReference type="AlphaFoldDB" id="A0A7V7TXS9"/>
<evidence type="ECO:0000313" key="1">
    <source>
        <dbReference type="EMBL" id="KAB0681336.1"/>
    </source>
</evidence>
<comment type="caution">
    <text evidence="1">The sequence shown here is derived from an EMBL/GenBank/DDBJ whole genome shotgun (WGS) entry which is preliminary data.</text>
</comment>
<dbReference type="Proteomes" id="UP000432089">
    <property type="component" value="Unassembled WGS sequence"/>
</dbReference>
<sequence length="113" mass="11959">MLVLTGKALLLCSHGGVVAMKARQEWVRIGAVPVLVDDDPRGRTIAACPMLTPTTPPCRHTTGVDDRSYSKFVAIDGRRLCLDTTAGSTDWSQGATGRYSVAKPGQDIVTCGA</sequence>